<keyword evidence="3 6" id="KW-0326">Glycosidase</keyword>
<reference evidence="8 9" key="2">
    <citation type="journal article" date="2013" name="Genome Announc.">
        <title>Genome Sequence of Growth-Improving Paenibacillus mucilaginosus Strain KNP414.</title>
        <authorList>
            <person name="Lu J.J."/>
            <person name="Wang J.F."/>
            <person name="Hu X.F."/>
        </authorList>
    </citation>
    <scope>NUCLEOTIDE SEQUENCE [LARGE SCALE GENOMIC DNA]</scope>
    <source>
        <strain evidence="8 9">KNP414</strain>
    </source>
</reference>
<feature type="active site" description="Proton acceptor" evidence="4">
    <location>
        <position position="25"/>
    </location>
</feature>
<dbReference type="Gene3D" id="2.115.10.20">
    <property type="entry name" value="Glycosyl hydrolase domain, family 43"/>
    <property type="match status" value="1"/>
</dbReference>
<dbReference type="SUPFAM" id="SSF75005">
    <property type="entry name" value="Arabinanase/levansucrase/invertase"/>
    <property type="match status" value="1"/>
</dbReference>
<reference evidence="9" key="1">
    <citation type="submission" date="2011-06" db="EMBL/GenBank/DDBJ databases">
        <title>Complete genome sequence of Paenibacillus mucilaginosus KNP414.</title>
        <authorList>
            <person name="Wang J."/>
            <person name="Hu S."/>
            <person name="Hu X."/>
            <person name="Zhang B."/>
            <person name="Dong D."/>
            <person name="Zhang S."/>
            <person name="Zhao K."/>
            <person name="Wu D."/>
        </authorList>
    </citation>
    <scope>NUCLEOTIDE SEQUENCE [LARGE SCALE GENOMIC DNA]</scope>
    <source>
        <strain evidence="9">KNP414</strain>
    </source>
</reference>
<organism evidence="8 9">
    <name type="scientific">Paenibacillus mucilaginosus (strain KNP414)</name>
    <dbReference type="NCBI Taxonomy" id="1036673"/>
    <lineage>
        <taxon>Bacteria</taxon>
        <taxon>Bacillati</taxon>
        <taxon>Bacillota</taxon>
        <taxon>Bacilli</taxon>
        <taxon>Bacillales</taxon>
        <taxon>Paenibacillaceae</taxon>
        <taxon>Paenibacillus</taxon>
    </lineage>
</organism>
<evidence type="ECO:0000256" key="3">
    <source>
        <dbReference type="ARBA" id="ARBA00023295"/>
    </source>
</evidence>
<dbReference type="InterPro" id="IPR006710">
    <property type="entry name" value="Glyco_hydro_43"/>
</dbReference>
<dbReference type="InterPro" id="IPR023296">
    <property type="entry name" value="Glyco_hydro_beta-prop_sf"/>
</dbReference>
<evidence type="ECO:0000256" key="2">
    <source>
        <dbReference type="ARBA" id="ARBA00022801"/>
    </source>
</evidence>
<dbReference type="Proteomes" id="UP000006620">
    <property type="component" value="Chromosome"/>
</dbReference>
<dbReference type="InterPro" id="IPR013320">
    <property type="entry name" value="ConA-like_dom_sf"/>
</dbReference>
<dbReference type="Pfam" id="PF04616">
    <property type="entry name" value="Glyco_hydro_43"/>
    <property type="match status" value="1"/>
</dbReference>
<dbReference type="InterPro" id="IPR051795">
    <property type="entry name" value="Glycosyl_Hydrlase_43"/>
</dbReference>
<accession>F8FGH9</accession>
<dbReference type="CDD" id="cd18617">
    <property type="entry name" value="GH43_XynB-like"/>
    <property type="match status" value="1"/>
</dbReference>
<dbReference type="HOGENOM" id="CLU_016508_2_0_9"/>
<evidence type="ECO:0000256" key="4">
    <source>
        <dbReference type="PIRSR" id="PIRSR606710-1"/>
    </source>
</evidence>
<dbReference type="PATRIC" id="fig|1036673.3.peg.5682"/>
<dbReference type="SUPFAM" id="SSF49899">
    <property type="entry name" value="Concanavalin A-like lectins/glucanases"/>
    <property type="match status" value="1"/>
</dbReference>
<dbReference type="KEGG" id="pms:KNP414_06115"/>
<dbReference type="PANTHER" id="PTHR42812:SF12">
    <property type="entry name" value="BETA-XYLOSIDASE-RELATED"/>
    <property type="match status" value="1"/>
</dbReference>
<protein>
    <submittedName>
        <fullName evidence="8">Arabinofuranosidase</fullName>
    </submittedName>
</protein>
<sequence length="538" mass="60017">MNMNTNTHPQQSTFRNPILPGMYPDPSICRVGEDYYMAASTFEYYPGVPIFHSRDLVNWRQLGHALDRPSQLNLDGVQVSRGIYAPTLRYHEGTFYMITTFVENATSVRRNFYVTAQDPAGPWSEPYWLEDAPGIDPSLFFDDDGRVYYTGNRMPPGGQLYPKHMEIWLQELDLNTHQLTGPKFSLWDGALKGIHAQEGPHLYKVNGYYYLFIAEGGTGFTHSVTVARSESLTGPYESCKRNPILTHRHLGSTSPIANVGHVDIVETQNGEWWMVCLASRPYGGSHRNLGRETFLVPMGWEDGWPVVNPGKGVVELESVRPNLPEQRWSSLPACDHFDAPMLEDRWNFIRTPRGEFWSLEERPGYLRLRLKGDKITEPGNPAFVGRRQQHMSFAVRTAVEFAPQAAGEAAGLVLYQSPDYQIRVEIVAAGSGAGTGGAAVRVVRREAGEERVLAAREVSAVRLYLLAEAHGQSLRFAVAERAENWLTLAEEIDGRLLSPDSAGSFVGAYIGLFAESGDAPASAGRAADFDYFEYTALE</sequence>
<dbReference type="AlphaFoldDB" id="F8FGH9"/>
<feature type="domain" description="Beta-xylosidase C-terminal Concanavalin A-like" evidence="7">
    <location>
        <begin position="334"/>
        <end position="535"/>
    </location>
</feature>
<keyword evidence="2 6" id="KW-0378">Hydrolase</keyword>
<evidence type="ECO:0000259" key="7">
    <source>
        <dbReference type="Pfam" id="PF17851"/>
    </source>
</evidence>
<evidence type="ECO:0000256" key="6">
    <source>
        <dbReference type="RuleBase" id="RU361187"/>
    </source>
</evidence>
<comment type="similarity">
    <text evidence="1 6">Belongs to the glycosyl hydrolase 43 family.</text>
</comment>
<dbReference type="Gene3D" id="2.60.120.200">
    <property type="match status" value="1"/>
</dbReference>
<dbReference type="Pfam" id="PF17851">
    <property type="entry name" value="GH43_C2"/>
    <property type="match status" value="1"/>
</dbReference>
<dbReference type="PANTHER" id="PTHR42812">
    <property type="entry name" value="BETA-XYLOSIDASE"/>
    <property type="match status" value="1"/>
</dbReference>
<evidence type="ECO:0000313" key="8">
    <source>
        <dbReference type="EMBL" id="AEI44639.1"/>
    </source>
</evidence>
<dbReference type="GO" id="GO:0005975">
    <property type="term" value="P:carbohydrate metabolic process"/>
    <property type="evidence" value="ECO:0007669"/>
    <property type="project" value="InterPro"/>
</dbReference>
<feature type="active site" description="Proton donor" evidence="4">
    <location>
        <position position="198"/>
    </location>
</feature>
<proteinExistence type="inferred from homology"/>
<evidence type="ECO:0000313" key="9">
    <source>
        <dbReference type="Proteomes" id="UP000006620"/>
    </source>
</evidence>
<gene>
    <name evidence="8" type="ordered locus">KNP414_06115</name>
</gene>
<evidence type="ECO:0000256" key="1">
    <source>
        <dbReference type="ARBA" id="ARBA00009865"/>
    </source>
</evidence>
<feature type="site" description="Important for catalytic activity, responsible for pKa modulation of the active site Glu and correct orientation of both the proton donor and substrate" evidence="5">
    <location>
        <position position="136"/>
    </location>
</feature>
<evidence type="ECO:0000256" key="5">
    <source>
        <dbReference type="PIRSR" id="PIRSR606710-2"/>
    </source>
</evidence>
<name>F8FGH9_PAEMK</name>
<dbReference type="InterPro" id="IPR041542">
    <property type="entry name" value="GH43_C2"/>
</dbReference>
<dbReference type="GO" id="GO:0004553">
    <property type="term" value="F:hydrolase activity, hydrolyzing O-glycosyl compounds"/>
    <property type="evidence" value="ECO:0007669"/>
    <property type="project" value="InterPro"/>
</dbReference>
<dbReference type="EMBL" id="CP002869">
    <property type="protein sequence ID" value="AEI44639.1"/>
    <property type="molecule type" value="Genomic_DNA"/>
</dbReference>